<keyword evidence="4" id="KW-0812">Transmembrane</keyword>
<keyword evidence="6" id="KW-1185">Reference proteome</keyword>
<organism evidence="5 6">
    <name type="scientific">Cannabis sativa</name>
    <name type="common">Hemp</name>
    <name type="synonym">Marijuana</name>
    <dbReference type="NCBI Taxonomy" id="3483"/>
    <lineage>
        <taxon>Eukaryota</taxon>
        <taxon>Viridiplantae</taxon>
        <taxon>Streptophyta</taxon>
        <taxon>Embryophyta</taxon>
        <taxon>Tracheophyta</taxon>
        <taxon>Spermatophyta</taxon>
        <taxon>Magnoliopsida</taxon>
        <taxon>eudicotyledons</taxon>
        <taxon>Gunneridae</taxon>
        <taxon>Pentapetalae</taxon>
        <taxon>rosids</taxon>
        <taxon>fabids</taxon>
        <taxon>Rosales</taxon>
        <taxon>Cannabaceae</taxon>
        <taxon>Cannabis</taxon>
    </lineage>
</organism>
<dbReference type="Proteomes" id="UP000583929">
    <property type="component" value="Unassembled WGS sequence"/>
</dbReference>
<accession>A0A7J6HCI4</accession>
<feature type="compositionally biased region" description="Pro residues" evidence="3">
    <location>
        <begin position="24"/>
        <end position="36"/>
    </location>
</feature>
<dbReference type="EMBL" id="JAATIQ010000050">
    <property type="protein sequence ID" value="KAF4393046.1"/>
    <property type="molecule type" value="Genomic_DNA"/>
</dbReference>
<name>A0A7J6HCI4_CANSA</name>
<feature type="transmembrane region" description="Helical" evidence="4">
    <location>
        <begin position="56"/>
        <end position="81"/>
    </location>
</feature>
<keyword evidence="4" id="KW-1133">Transmembrane helix</keyword>
<evidence type="ECO:0000313" key="5">
    <source>
        <dbReference type="EMBL" id="KAF4393046.1"/>
    </source>
</evidence>
<evidence type="ECO:0000256" key="2">
    <source>
        <dbReference type="ARBA" id="ARBA00023136"/>
    </source>
</evidence>
<reference evidence="5 6" key="1">
    <citation type="journal article" date="2020" name="bioRxiv">
        <title>Sequence and annotation of 42 cannabis genomes reveals extensive copy number variation in cannabinoid synthesis and pathogen resistance genes.</title>
        <authorList>
            <person name="Mckernan K.J."/>
            <person name="Helbert Y."/>
            <person name="Kane L.T."/>
            <person name="Ebling H."/>
            <person name="Zhang L."/>
            <person name="Liu B."/>
            <person name="Eaton Z."/>
            <person name="Mclaughlin S."/>
            <person name="Kingan S."/>
            <person name="Baybayan P."/>
            <person name="Concepcion G."/>
            <person name="Jordan M."/>
            <person name="Riva A."/>
            <person name="Barbazuk W."/>
            <person name="Harkins T."/>
        </authorList>
    </citation>
    <scope>NUCLEOTIDE SEQUENCE [LARGE SCALE GENOMIC DNA]</scope>
    <source>
        <strain evidence="6">cv. Jamaican Lion 4</strain>
        <tissue evidence="5">Leaf</tissue>
    </source>
</reference>
<evidence type="ECO:0000256" key="4">
    <source>
        <dbReference type="SAM" id="Phobius"/>
    </source>
</evidence>
<keyword evidence="2 4" id="KW-0472">Membrane</keyword>
<dbReference type="GO" id="GO:0098542">
    <property type="term" value="P:defense response to other organism"/>
    <property type="evidence" value="ECO:0007669"/>
    <property type="project" value="InterPro"/>
</dbReference>
<gene>
    <name evidence="5" type="ORF">G4B88_012041</name>
</gene>
<comment type="subcellular location">
    <subcellularLocation>
        <location evidence="1">Membrane</location>
    </subcellularLocation>
</comment>
<evidence type="ECO:0000256" key="3">
    <source>
        <dbReference type="SAM" id="MobiDB-lite"/>
    </source>
</evidence>
<dbReference type="AlphaFoldDB" id="A0A7J6HCI4"/>
<dbReference type="PANTHER" id="PTHR31234">
    <property type="entry name" value="LATE EMBRYOGENESIS ABUNDANT (LEA) HYDROXYPROLINE-RICH GLYCOPROTEIN FAMILY"/>
    <property type="match status" value="1"/>
</dbReference>
<dbReference type="PANTHER" id="PTHR31234:SF35">
    <property type="entry name" value="LATE EMBRYOGENESIS ABUNDANT (LEA) HYDROXYPROLINE-RICH GLYCOPROTEIN FAMILY"/>
    <property type="match status" value="1"/>
</dbReference>
<evidence type="ECO:0000313" key="6">
    <source>
        <dbReference type="Proteomes" id="UP000583929"/>
    </source>
</evidence>
<proteinExistence type="predicted"/>
<protein>
    <recommendedName>
        <fullName evidence="7">Late embryogenesis abundant protein LEA-2 subgroup domain-containing protein</fullName>
    </recommendedName>
</protein>
<dbReference type="GO" id="GO:0005886">
    <property type="term" value="C:plasma membrane"/>
    <property type="evidence" value="ECO:0007669"/>
    <property type="project" value="TreeGrafter"/>
</dbReference>
<feature type="compositionally biased region" description="Pro residues" evidence="3">
    <location>
        <begin position="1"/>
        <end position="12"/>
    </location>
</feature>
<sequence>MADQPQKPPLQKPPGYRDPTTTPGKPPMSRPPPRKPVLPASFHHTKRRRNWCRTCCCFFFVFLLLLILVLAMAGGLFYLWFDPKLPVFHLQSFRVPKFNVTVKSDGTYLDAHTVTRIEVKNPNSKLEIFYGKTQVSVTAGGEDTLFGSQQVSGFLQGKKNTTSLKIETAVKNQLVDDGLGTKLKNGFKHKGLVVDVEARTRVGFIVQGLKVGTVEVDALCGGVSLKKLDSGSTYIIDIWHYGSHSHMEAVNRRRV</sequence>
<dbReference type="InterPro" id="IPR044839">
    <property type="entry name" value="NDR1-like"/>
</dbReference>
<evidence type="ECO:0008006" key="7">
    <source>
        <dbReference type="Google" id="ProtNLM"/>
    </source>
</evidence>
<evidence type="ECO:0000256" key="1">
    <source>
        <dbReference type="ARBA" id="ARBA00004370"/>
    </source>
</evidence>
<comment type="caution">
    <text evidence="5">The sequence shown here is derived from an EMBL/GenBank/DDBJ whole genome shotgun (WGS) entry which is preliminary data.</text>
</comment>
<feature type="region of interest" description="Disordered" evidence="3">
    <location>
        <begin position="1"/>
        <end position="40"/>
    </location>
</feature>